<dbReference type="GO" id="GO:0016787">
    <property type="term" value="F:hydrolase activity"/>
    <property type="evidence" value="ECO:0007669"/>
    <property type="project" value="UniProtKB-KW"/>
</dbReference>
<gene>
    <name evidence="5" type="ORF">Tci_690872</name>
</gene>
<accession>A0A699KZT4</accession>
<dbReference type="InterPro" id="IPR036397">
    <property type="entry name" value="RNaseH_sf"/>
</dbReference>
<dbReference type="GO" id="GO:0046872">
    <property type="term" value="F:metal ion binding"/>
    <property type="evidence" value="ECO:0007669"/>
    <property type="project" value="UniProtKB-KW"/>
</dbReference>
<dbReference type="InterPro" id="IPR013103">
    <property type="entry name" value="RVT_2"/>
</dbReference>
<reference evidence="5" key="1">
    <citation type="journal article" date="2019" name="Sci. Rep.">
        <title>Draft genome of Tanacetum cinerariifolium, the natural source of mosquito coil.</title>
        <authorList>
            <person name="Yamashiro T."/>
            <person name="Shiraishi A."/>
            <person name="Satake H."/>
            <person name="Nakayama K."/>
        </authorList>
    </citation>
    <scope>NUCLEOTIDE SEQUENCE</scope>
</reference>
<name>A0A699KZT4_TANCI</name>
<feature type="region of interest" description="Disordered" evidence="3">
    <location>
        <begin position="156"/>
        <end position="203"/>
    </location>
</feature>
<feature type="compositionally biased region" description="Polar residues" evidence="3">
    <location>
        <begin position="180"/>
        <end position="198"/>
    </location>
</feature>
<dbReference type="EMBL" id="BKCJ010571412">
    <property type="protein sequence ID" value="GFB18901.1"/>
    <property type="molecule type" value="Genomic_DNA"/>
</dbReference>
<protein>
    <submittedName>
        <fullName evidence="5">Ribonuclease H-like domain-containing protein</fullName>
    </submittedName>
</protein>
<evidence type="ECO:0000256" key="1">
    <source>
        <dbReference type="ARBA" id="ARBA00022723"/>
    </source>
</evidence>
<dbReference type="PROSITE" id="PS50994">
    <property type="entry name" value="INTEGRASE"/>
    <property type="match status" value="1"/>
</dbReference>
<feature type="compositionally biased region" description="Basic and acidic residues" evidence="3">
    <location>
        <begin position="156"/>
        <end position="165"/>
    </location>
</feature>
<dbReference type="Gene3D" id="3.30.420.10">
    <property type="entry name" value="Ribonuclease H-like superfamily/Ribonuclease H"/>
    <property type="match status" value="1"/>
</dbReference>
<dbReference type="InterPro" id="IPR039537">
    <property type="entry name" value="Retrotran_Ty1/copia-like"/>
</dbReference>
<dbReference type="InterPro" id="IPR012337">
    <property type="entry name" value="RNaseH-like_sf"/>
</dbReference>
<comment type="caution">
    <text evidence="5">The sequence shown here is derived from an EMBL/GenBank/DDBJ whole genome shotgun (WGS) entry which is preliminary data.</text>
</comment>
<dbReference type="GO" id="GO:0015074">
    <property type="term" value="P:DNA integration"/>
    <property type="evidence" value="ECO:0007669"/>
    <property type="project" value="InterPro"/>
</dbReference>
<organism evidence="5">
    <name type="scientific">Tanacetum cinerariifolium</name>
    <name type="common">Dalmatian daisy</name>
    <name type="synonym">Chrysanthemum cinerariifolium</name>
    <dbReference type="NCBI Taxonomy" id="118510"/>
    <lineage>
        <taxon>Eukaryota</taxon>
        <taxon>Viridiplantae</taxon>
        <taxon>Streptophyta</taxon>
        <taxon>Embryophyta</taxon>
        <taxon>Tracheophyta</taxon>
        <taxon>Spermatophyta</taxon>
        <taxon>Magnoliopsida</taxon>
        <taxon>eudicotyledons</taxon>
        <taxon>Gunneridae</taxon>
        <taxon>Pentapetalae</taxon>
        <taxon>asterids</taxon>
        <taxon>campanulids</taxon>
        <taxon>Asterales</taxon>
        <taxon>Asteraceae</taxon>
        <taxon>Asteroideae</taxon>
        <taxon>Anthemideae</taxon>
        <taxon>Anthemidinae</taxon>
        <taxon>Tanacetum</taxon>
    </lineage>
</organism>
<feature type="domain" description="Integrase catalytic" evidence="4">
    <location>
        <begin position="1"/>
        <end position="157"/>
    </location>
</feature>
<evidence type="ECO:0000256" key="2">
    <source>
        <dbReference type="ARBA" id="ARBA00022801"/>
    </source>
</evidence>
<dbReference type="PANTHER" id="PTHR42648">
    <property type="entry name" value="TRANSPOSASE, PUTATIVE-RELATED"/>
    <property type="match status" value="1"/>
</dbReference>
<evidence type="ECO:0000256" key="3">
    <source>
        <dbReference type="SAM" id="MobiDB-lite"/>
    </source>
</evidence>
<sequence length="384" mass="44256">MDLFCPTSVSSIVHKKYCLVITDDFSRFTWVFFLATKDETSRILKSFITKIENLVEKKVKTIRCDNGIEFKNRVMNEFCKEKGIKREYNVARTPRQNRVAERINKTLIEAAWTMLADSKLPTTFWAEAVSTACYVKNRVLVVKPHFKTPYELFKASDSHNKDKHGPSQASESDNHERPNAKSSTKTVNTAGPVNTNDYPNDPLMPNLEDTGIFDDAYDDRDEGAEADYNNLEIVISVSHISSTRIHKDHPKEYIIGEVEAMQEELLQFKLLNVWTLVDLPPRKRAIGTKWVYRNKRDQRGIVVRNKARLVTQGHRQEEGINYDEVFAPVARIKAIRLFIAYASFMDFTVYQMDVKSAFLYGTIEEDVYISQPSGFVDPEFLNRV</sequence>
<dbReference type="Pfam" id="PF00665">
    <property type="entry name" value="rve"/>
    <property type="match status" value="1"/>
</dbReference>
<dbReference type="SUPFAM" id="SSF53098">
    <property type="entry name" value="Ribonuclease H-like"/>
    <property type="match status" value="1"/>
</dbReference>
<dbReference type="Pfam" id="PF07727">
    <property type="entry name" value="RVT_2"/>
    <property type="match status" value="1"/>
</dbReference>
<evidence type="ECO:0000259" key="4">
    <source>
        <dbReference type="PROSITE" id="PS50994"/>
    </source>
</evidence>
<dbReference type="GO" id="GO:0003676">
    <property type="term" value="F:nucleic acid binding"/>
    <property type="evidence" value="ECO:0007669"/>
    <property type="project" value="InterPro"/>
</dbReference>
<evidence type="ECO:0000313" key="5">
    <source>
        <dbReference type="EMBL" id="GFB18901.1"/>
    </source>
</evidence>
<dbReference type="PANTHER" id="PTHR42648:SF32">
    <property type="entry name" value="RIBONUCLEASE H-LIKE DOMAIN, GAG-PRE-INTEGRASE DOMAIN PROTEIN-RELATED"/>
    <property type="match status" value="1"/>
</dbReference>
<keyword evidence="1" id="KW-0479">Metal-binding</keyword>
<dbReference type="AlphaFoldDB" id="A0A699KZT4"/>
<keyword evidence="2" id="KW-0378">Hydrolase</keyword>
<proteinExistence type="predicted"/>
<dbReference type="InterPro" id="IPR001584">
    <property type="entry name" value="Integrase_cat-core"/>
</dbReference>